<dbReference type="EMBL" id="JAFCIX010000074">
    <property type="protein sequence ID" value="KAH6599221.1"/>
    <property type="molecule type" value="Genomic_DNA"/>
</dbReference>
<keyword evidence="2" id="KW-0732">Signal</keyword>
<gene>
    <name evidence="3" type="ORF">BASA50_003163</name>
</gene>
<comment type="caution">
    <text evidence="3">The sequence shown here is derived from an EMBL/GenBank/DDBJ whole genome shotgun (WGS) entry which is preliminary data.</text>
</comment>
<evidence type="ECO:0000256" key="1">
    <source>
        <dbReference type="SAM" id="MobiDB-lite"/>
    </source>
</evidence>
<feature type="signal peptide" evidence="2">
    <location>
        <begin position="1"/>
        <end position="18"/>
    </location>
</feature>
<feature type="compositionally biased region" description="Acidic residues" evidence="1">
    <location>
        <begin position="128"/>
        <end position="141"/>
    </location>
</feature>
<protein>
    <submittedName>
        <fullName evidence="3">Uncharacterized protein</fullName>
    </submittedName>
</protein>
<feature type="region of interest" description="Disordered" evidence="1">
    <location>
        <begin position="58"/>
        <end position="155"/>
    </location>
</feature>
<proteinExistence type="predicted"/>
<keyword evidence="4" id="KW-1185">Reference proteome</keyword>
<feature type="chain" id="PRO_5047323230" evidence="2">
    <location>
        <begin position="19"/>
        <end position="346"/>
    </location>
</feature>
<sequence>MQFFHLFSFVVVASYAAALPQPAELSEKYSNDVDTNSAFGLEARSYQPVLNSYKDSATSVLLKRQDDSEGSPEANSEGSPETNSEGSPETNSEGSPETNSEGSPETNSEGSPETNSEGSPETNSEGSPENDSEESTEDDDGSEHTETNLDTPLDEAELGSLLLSSTIEEAGEEYVKVPESVKTAAAAVGGSVEKELVEYLKKALYVVEHLKEWEEGAGKNAVLVIQSGLGDEEYAKVEPSLKEAGEKLTTDASGYMKEMTDAVLAIEKTPGSVKQEMETIHAAVGRTLDAYKAYFEVLQPQLTKFDAGANINQYLSEASASFVGFSSSQQGLYDGILQKLETAPSE</sequence>
<organism evidence="3 4">
    <name type="scientific">Batrachochytrium salamandrivorans</name>
    <dbReference type="NCBI Taxonomy" id="1357716"/>
    <lineage>
        <taxon>Eukaryota</taxon>
        <taxon>Fungi</taxon>
        <taxon>Fungi incertae sedis</taxon>
        <taxon>Chytridiomycota</taxon>
        <taxon>Chytridiomycota incertae sedis</taxon>
        <taxon>Chytridiomycetes</taxon>
        <taxon>Rhizophydiales</taxon>
        <taxon>Rhizophydiales incertae sedis</taxon>
        <taxon>Batrachochytrium</taxon>
    </lineage>
</organism>
<dbReference type="Proteomes" id="UP001648503">
    <property type="component" value="Unassembled WGS sequence"/>
</dbReference>
<evidence type="ECO:0000313" key="4">
    <source>
        <dbReference type="Proteomes" id="UP001648503"/>
    </source>
</evidence>
<name>A0ABQ8FJ81_9FUNG</name>
<reference evidence="3 4" key="1">
    <citation type="submission" date="2021-02" db="EMBL/GenBank/DDBJ databases">
        <title>Variation within the Batrachochytrium salamandrivorans European outbreak.</title>
        <authorList>
            <person name="Kelly M."/>
            <person name="Pasmans F."/>
            <person name="Shea T.P."/>
            <person name="Munoz J.F."/>
            <person name="Carranza S."/>
            <person name="Cuomo C.A."/>
            <person name="Martel A."/>
        </authorList>
    </citation>
    <scope>NUCLEOTIDE SEQUENCE [LARGE SCALE GENOMIC DNA]</scope>
    <source>
        <strain evidence="3 4">AMFP18/2</strain>
    </source>
</reference>
<evidence type="ECO:0000256" key="2">
    <source>
        <dbReference type="SAM" id="SignalP"/>
    </source>
</evidence>
<feature type="compositionally biased region" description="Polar residues" evidence="1">
    <location>
        <begin position="73"/>
        <end position="126"/>
    </location>
</feature>
<accession>A0ABQ8FJ81</accession>
<evidence type="ECO:0000313" key="3">
    <source>
        <dbReference type="EMBL" id="KAH6599221.1"/>
    </source>
</evidence>